<feature type="chain" id="PRO_5047157195" evidence="2">
    <location>
        <begin position="26"/>
        <end position="247"/>
    </location>
</feature>
<dbReference type="PROSITE" id="PS51257">
    <property type="entry name" value="PROKAR_LIPOPROTEIN"/>
    <property type="match status" value="1"/>
</dbReference>
<protein>
    <submittedName>
        <fullName evidence="3">Uncharacterized protein</fullName>
    </submittedName>
</protein>
<dbReference type="Proteomes" id="UP001382727">
    <property type="component" value="Chromosome"/>
</dbReference>
<accession>A0ABZ2MKA5</accession>
<feature type="signal peptide" evidence="2">
    <location>
        <begin position="1"/>
        <end position="25"/>
    </location>
</feature>
<dbReference type="EMBL" id="CP144913">
    <property type="protein sequence ID" value="WXB77442.1"/>
    <property type="molecule type" value="Genomic_DNA"/>
</dbReference>
<feature type="region of interest" description="Disordered" evidence="1">
    <location>
        <begin position="23"/>
        <end position="103"/>
    </location>
</feature>
<name>A0ABZ2MKA5_9MICO</name>
<keyword evidence="4" id="KW-1185">Reference proteome</keyword>
<evidence type="ECO:0000256" key="1">
    <source>
        <dbReference type="SAM" id="MobiDB-lite"/>
    </source>
</evidence>
<gene>
    <name evidence="3" type="ORF">V1351_05080</name>
</gene>
<evidence type="ECO:0000313" key="4">
    <source>
        <dbReference type="Proteomes" id="UP001382727"/>
    </source>
</evidence>
<evidence type="ECO:0000256" key="2">
    <source>
        <dbReference type="SAM" id="SignalP"/>
    </source>
</evidence>
<evidence type="ECO:0000313" key="3">
    <source>
        <dbReference type="EMBL" id="WXB77442.1"/>
    </source>
</evidence>
<proteinExistence type="predicted"/>
<feature type="compositionally biased region" description="Pro residues" evidence="1">
    <location>
        <begin position="182"/>
        <end position="198"/>
    </location>
</feature>
<feature type="region of interest" description="Disordered" evidence="1">
    <location>
        <begin position="156"/>
        <end position="206"/>
    </location>
</feature>
<keyword evidence="2" id="KW-0732">Signal</keyword>
<sequence>MAPRIPGRGVIAPLLVAALAGCSAAGPGSTAATPSSTSATSSTSTSTSSTSTSPSASSPTQTPPASTSRTPTTSTARPAEVTSTTSSSTTPAAPVGPQRCGQVTTTTGTRVTVEIISADVGCAVAVDLLTRYYTDPPSPPQGSGAYVDIGEWNCNSSSSQPPGRASTCRSGAGGEIITHEPASPPTPLQPAPSPPPAQTPSGDHCALIDQPTLDQLFPDGVQDEQSCKNYIAGEGAIYEEKYGTPGP</sequence>
<reference evidence="3 4" key="1">
    <citation type="submission" date="2024-02" db="EMBL/GenBank/DDBJ databases">
        <title>Janibacter sp. nov., isolated from gut of marine sandworm.</title>
        <authorList>
            <person name="Kim B."/>
            <person name="Jun M.O."/>
            <person name="Shin N.-R."/>
        </authorList>
    </citation>
    <scope>NUCLEOTIDE SEQUENCE [LARGE SCALE GENOMIC DNA]</scope>
    <source>
        <strain evidence="3 4">A1S7</strain>
    </source>
</reference>
<organism evidence="3 4">
    <name type="scientific">Janibacter alittae</name>
    <dbReference type="NCBI Taxonomy" id="3115209"/>
    <lineage>
        <taxon>Bacteria</taxon>
        <taxon>Bacillati</taxon>
        <taxon>Actinomycetota</taxon>
        <taxon>Actinomycetes</taxon>
        <taxon>Micrococcales</taxon>
        <taxon>Intrasporangiaceae</taxon>
        <taxon>Janibacter</taxon>
    </lineage>
</organism>
<dbReference type="RefSeq" id="WP_338751340.1">
    <property type="nucleotide sequence ID" value="NZ_CP144913.1"/>
</dbReference>
<feature type="compositionally biased region" description="Low complexity" evidence="1">
    <location>
        <begin position="23"/>
        <end position="90"/>
    </location>
</feature>